<evidence type="ECO:0000256" key="7">
    <source>
        <dbReference type="ARBA" id="ARBA00023136"/>
    </source>
</evidence>
<gene>
    <name evidence="9" type="ORF">SAMN05444955_10743</name>
</gene>
<feature type="transmembrane region" description="Helical" evidence="8">
    <location>
        <begin position="67"/>
        <end position="100"/>
    </location>
</feature>
<evidence type="ECO:0000256" key="2">
    <source>
        <dbReference type="ARBA" id="ARBA00022448"/>
    </source>
</evidence>
<evidence type="ECO:0000256" key="6">
    <source>
        <dbReference type="ARBA" id="ARBA00022989"/>
    </source>
</evidence>
<evidence type="ECO:0000256" key="4">
    <source>
        <dbReference type="ARBA" id="ARBA00022519"/>
    </source>
</evidence>
<evidence type="ECO:0000256" key="1">
    <source>
        <dbReference type="ARBA" id="ARBA00004651"/>
    </source>
</evidence>
<feature type="transmembrane region" description="Helical" evidence="8">
    <location>
        <begin position="311"/>
        <end position="327"/>
    </location>
</feature>
<dbReference type="CDD" id="cd06579">
    <property type="entry name" value="TM_PBP1_transp_AraH_like"/>
    <property type="match status" value="1"/>
</dbReference>
<dbReference type="InterPro" id="IPR001851">
    <property type="entry name" value="ABC_transp_permease"/>
</dbReference>
<keyword evidence="6 8" id="KW-1133">Transmembrane helix</keyword>
<accession>A0A1H8EM52</accession>
<dbReference type="PANTHER" id="PTHR32196:SF21">
    <property type="entry name" value="ABC TRANSPORTER PERMEASE PROTEIN YPHD-RELATED"/>
    <property type="match status" value="1"/>
</dbReference>
<keyword evidence="3" id="KW-1003">Cell membrane</keyword>
<evidence type="ECO:0000256" key="8">
    <source>
        <dbReference type="SAM" id="Phobius"/>
    </source>
</evidence>
<feature type="transmembrane region" description="Helical" evidence="8">
    <location>
        <begin position="234"/>
        <end position="254"/>
    </location>
</feature>
<dbReference type="GO" id="GO:0005886">
    <property type="term" value="C:plasma membrane"/>
    <property type="evidence" value="ECO:0007669"/>
    <property type="project" value="UniProtKB-SubCell"/>
</dbReference>
<sequence length="335" mass="35282">MKSQENVANHPAMLGDRVKRAGWKEKLSHLFSRYGIFLIFIGMVVLMSFLSPAFLNVYNLMNVVRQISFIGIVAMGVTMVIITTGIDLSSGSVIALVSVVAASFAHPGEYPLIVPIAIGLAIGVLAGCINGTISAKGNIPPFIATLGMMTAARGLALLYSDGRPIGNLSDSFSFLGRGEILGIPFPIIVFLIMGIISHLLLSKTKFGKYTYAIGGNEQAARICGINVDRYKILIYTYAGLLSAIAGLMLTARVSAGQPSMGQMYELDAIAAAVIGGTSLSGGIGTIPGTMIGALIIGVLNNGLDLLNVSSYWQQILKGAIIVAAVLLDSRKQKKS</sequence>
<dbReference type="STRING" id="1173111.SAMN05444955_10743"/>
<dbReference type="Proteomes" id="UP000199695">
    <property type="component" value="Unassembled WGS sequence"/>
</dbReference>
<feature type="transmembrane region" description="Helical" evidence="8">
    <location>
        <begin position="180"/>
        <end position="201"/>
    </location>
</feature>
<keyword evidence="2" id="KW-0813">Transport</keyword>
<dbReference type="GO" id="GO:0022857">
    <property type="term" value="F:transmembrane transporter activity"/>
    <property type="evidence" value="ECO:0007669"/>
    <property type="project" value="InterPro"/>
</dbReference>
<name>A0A1H8EM52_9BACL</name>
<feature type="transmembrane region" description="Helical" evidence="8">
    <location>
        <begin position="34"/>
        <end position="55"/>
    </location>
</feature>
<dbReference type="EMBL" id="FOCQ01000007">
    <property type="protein sequence ID" value="SEN19967.1"/>
    <property type="molecule type" value="Genomic_DNA"/>
</dbReference>
<dbReference type="OrthoDB" id="9784538at2"/>
<dbReference type="PANTHER" id="PTHR32196">
    <property type="entry name" value="ABC TRANSPORTER PERMEASE PROTEIN YPHD-RELATED-RELATED"/>
    <property type="match status" value="1"/>
</dbReference>
<keyword evidence="10" id="KW-1185">Reference proteome</keyword>
<evidence type="ECO:0000313" key="10">
    <source>
        <dbReference type="Proteomes" id="UP000199695"/>
    </source>
</evidence>
<keyword evidence="5 8" id="KW-0812">Transmembrane</keyword>
<dbReference type="RefSeq" id="WP_089967719.1">
    <property type="nucleotide sequence ID" value="NZ_FOCQ01000007.1"/>
</dbReference>
<dbReference type="AlphaFoldDB" id="A0A1H8EM52"/>
<keyword evidence="7 8" id="KW-0472">Membrane</keyword>
<evidence type="ECO:0000313" key="9">
    <source>
        <dbReference type="EMBL" id="SEN19967.1"/>
    </source>
</evidence>
<reference evidence="9 10" key="1">
    <citation type="submission" date="2016-10" db="EMBL/GenBank/DDBJ databases">
        <authorList>
            <person name="de Groot N.N."/>
        </authorList>
    </citation>
    <scope>NUCLEOTIDE SEQUENCE [LARGE SCALE GENOMIC DNA]</scope>
    <source>
        <strain evidence="9 10">DSM 46701</strain>
    </source>
</reference>
<keyword evidence="4" id="KW-0997">Cell inner membrane</keyword>
<proteinExistence type="predicted"/>
<feature type="transmembrane region" description="Helical" evidence="8">
    <location>
        <begin position="139"/>
        <end position="159"/>
    </location>
</feature>
<dbReference type="Pfam" id="PF02653">
    <property type="entry name" value="BPD_transp_2"/>
    <property type="match status" value="1"/>
</dbReference>
<evidence type="ECO:0000256" key="5">
    <source>
        <dbReference type="ARBA" id="ARBA00022692"/>
    </source>
</evidence>
<organism evidence="9 10">
    <name type="scientific">Lihuaxuella thermophila</name>
    <dbReference type="NCBI Taxonomy" id="1173111"/>
    <lineage>
        <taxon>Bacteria</taxon>
        <taxon>Bacillati</taxon>
        <taxon>Bacillota</taxon>
        <taxon>Bacilli</taxon>
        <taxon>Bacillales</taxon>
        <taxon>Thermoactinomycetaceae</taxon>
        <taxon>Lihuaxuella</taxon>
    </lineage>
</organism>
<evidence type="ECO:0000256" key="3">
    <source>
        <dbReference type="ARBA" id="ARBA00022475"/>
    </source>
</evidence>
<feature type="transmembrane region" description="Helical" evidence="8">
    <location>
        <begin position="112"/>
        <end position="133"/>
    </location>
</feature>
<protein>
    <submittedName>
        <fullName evidence="9">Inositol transport system permease protein</fullName>
    </submittedName>
</protein>
<feature type="transmembrane region" description="Helical" evidence="8">
    <location>
        <begin position="266"/>
        <end position="299"/>
    </location>
</feature>
<comment type="subcellular location">
    <subcellularLocation>
        <location evidence="1">Cell membrane</location>
        <topology evidence="1">Multi-pass membrane protein</topology>
    </subcellularLocation>
</comment>